<organism evidence="2 3">
    <name type="scientific">Nocardioides marmoribigeumensis</name>
    <dbReference type="NCBI Taxonomy" id="433649"/>
    <lineage>
        <taxon>Bacteria</taxon>
        <taxon>Bacillati</taxon>
        <taxon>Actinomycetota</taxon>
        <taxon>Actinomycetes</taxon>
        <taxon>Propionibacteriales</taxon>
        <taxon>Nocardioidaceae</taxon>
        <taxon>Nocardioides</taxon>
    </lineage>
</organism>
<evidence type="ECO:0000256" key="1">
    <source>
        <dbReference type="ARBA" id="ARBA00005254"/>
    </source>
</evidence>
<dbReference type="CDD" id="cd06558">
    <property type="entry name" value="crotonase-like"/>
    <property type="match status" value="1"/>
</dbReference>
<dbReference type="InterPro" id="IPR029045">
    <property type="entry name" value="ClpP/crotonase-like_dom_sf"/>
</dbReference>
<comment type="similarity">
    <text evidence="1">Belongs to the enoyl-CoA hydratase/isomerase family.</text>
</comment>
<dbReference type="InterPro" id="IPR001753">
    <property type="entry name" value="Enoyl-CoA_hydra/iso"/>
</dbReference>
<dbReference type="InterPro" id="IPR051053">
    <property type="entry name" value="ECH/Chromodomain_protein"/>
</dbReference>
<protein>
    <submittedName>
        <fullName evidence="2">Enoyl-CoA hydratase/carnithine racemase</fullName>
    </submittedName>
</protein>
<reference evidence="2 3" key="1">
    <citation type="submission" date="2023-07" db="EMBL/GenBank/DDBJ databases">
        <title>Sequencing the genomes of 1000 actinobacteria strains.</title>
        <authorList>
            <person name="Klenk H.-P."/>
        </authorList>
    </citation>
    <scope>NUCLEOTIDE SEQUENCE [LARGE SCALE GENOMIC DNA]</scope>
    <source>
        <strain evidence="2 3">DSM 19426</strain>
    </source>
</reference>
<sequence length="303" mass="32705">MSPTTPDYSTLAWEVDEDGILVLRLDRPDQLNAFTVEMAEELVDAFHRAAADDDVRAVVVTGSGRAFCAGMDLSTGSDGSNVFGLDESQEPTLADLTDRLDAPEVHRGVRDTGGRVTLAIYDCPKPVIAAINGPAVGIGATMTLAMDLRLASDKARIGFVFGRIGVVPEACSTWFLPRIVGMSRALELVYAADILEAPAALEMGLVRSVHAPDDLLPAALELARRFTRHRSPVAIALARQMMYRNSAQPHPLEAHRIDSLAMFWTSVGDGKEGVASFLEKRDPSYAGKASELPPFYPWQEPAG</sequence>
<accession>A0ABU2C022</accession>
<name>A0ABU2C022_9ACTN</name>
<dbReference type="Pfam" id="PF00378">
    <property type="entry name" value="ECH_1"/>
    <property type="match status" value="2"/>
</dbReference>
<dbReference type="PANTHER" id="PTHR43684">
    <property type="match status" value="1"/>
</dbReference>
<dbReference type="EMBL" id="JAVDYG010000001">
    <property type="protein sequence ID" value="MDR7363998.1"/>
    <property type="molecule type" value="Genomic_DNA"/>
</dbReference>
<dbReference type="RefSeq" id="WP_310305051.1">
    <property type="nucleotide sequence ID" value="NZ_BAAAPS010000005.1"/>
</dbReference>
<comment type="caution">
    <text evidence="2">The sequence shown here is derived from an EMBL/GenBank/DDBJ whole genome shotgun (WGS) entry which is preliminary data.</text>
</comment>
<dbReference type="Proteomes" id="UP001183648">
    <property type="component" value="Unassembled WGS sequence"/>
</dbReference>
<proteinExistence type="inferred from homology"/>
<evidence type="ECO:0000313" key="2">
    <source>
        <dbReference type="EMBL" id="MDR7363998.1"/>
    </source>
</evidence>
<dbReference type="Gene3D" id="3.90.226.10">
    <property type="entry name" value="2-enoyl-CoA Hydratase, Chain A, domain 1"/>
    <property type="match status" value="1"/>
</dbReference>
<dbReference type="NCBIfam" id="NF006109">
    <property type="entry name" value="PRK08260.1"/>
    <property type="match status" value="1"/>
</dbReference>
<evidence type="ECO:0000313" key="3">
    <source>
        <dbReference type="Proteomes" id="UP001183648"/>
    </source>
</evidence>
<dbReference type="SUPFAM" id="SSF52096">
    <property type="entry name" value="ClpP/crotonase"/>
    <property type="match status" value="1"/>
</dbReference>
<gene>
    <name evidence="2" type="ORF">J2S63_003551</name>
</gene>
<keyword evidence="3" id="KW-1185">Reference proteome</keyword>
<dbReference type="PANTHER" id="PTHR43684:SF4">
    <property type="entry name" value="ENOYL-COA HYDRATASE_ISOMERASE FAMILY PROTEIN (AFU_ORTHOLOGUE AFUA_1G01890)"/>
    <property type="match status" value="1"/>
</dbReference>